<evidence type="ECO:0008006" key="3">
    <source>
        <dbReference type="Google" id="ProtNLM"/>
    </source>
</evidence>
<evidence type="ECO:0000256" key="1">
    <source>
        <dbReference type="SAM" id="MobiDB-lite"/>
    </source>
</evidence>
<protein>
    <recommendedName>
        <fullName evidence="3">AMP-dependent synthetase/ligase domain-containing protein</fullName>
    </recommendedName>
</protein>
<name>A0AAT9HVE2_9ACTN</name>
<gene>
    <name evidence="2" type="ORF">SHKM778_76300</name>
</gene>
<dbReference type="EMBL" id="AP035768">
    <property type="protein sequence ID" value="BFO21242.1"/>
    <property type="molecule type" value="Genomic_DNA"/>
</dbReference>
<sequence>MAGEGRAPVGAGPGRDEYLAAWQARRMVKEYDACPLFPALTDGPAADRPALRFGERSLTYGELAPAAGAVAGELKGCAGSPSGPHRRWRRRSRSRRRWSPG</sequence>
<reference evidence="2" key="2">
    <citation type="submission" date="2024-07" db="EMBL/GenBank/DDBJ databases">
        <title>Streptomyces haneummycinica sp. nov., a new antibiotic-producing actinobacterium isolated from marine sediment.</title>
        <authorList>
            <person name="Uemura M."/>
            <person name="Hamada M."/>
            <person name="Hirano S."/>
            <person name="Kobayashi K."/>
            <person name="Ohshiro T."/>
            <person name="Kobayashi T."/>
            <person name="Terahara T."/>
        </authorList>
    </citation>
    <scope>NUCLEOTIDE SEQUENCE</scope>
    <source>
        <strain evidence="2">KM77-8</strain>
    </source>
</reference>
<feature type="compositionally biased region" description="Basic residues" evidence="1">
    <location>
        <begin position="84"/>
        <end position="101"/>
    </location>
</feature>
<feature type="region of interest" description="Disordered" evidence="1">
    <location>
        <begin position="73"/>
        <end position="101"/>
    </location>
</feature>
<dbReference type="AlphaFoldDB" id="A0AAT9HVE2"/>
<reference evidence="2" key="1">
    <citation type="submission" date="2024-06" db="EMBL/GenBank/DDBJ databases">
        <authorList>
            <consortium name="consrtm"/>
            <person name="Uemura M."/>
            <person name="Terahara T."/>
        </authorList>
    </citation>
    <scope>NUCLEOTIDE SEQUENCE</scope>
    <source>
        <strain evidence="2">KM77-8</strain>
    </source>
</reference>
<evidence type="ECO:0000313" key="2">
    <source>
        <dbReference type="EMBL" id="BFO21242.1"/>
    </source>
</evidence>
<proteinExistence type="predicted"/>
<organism evidence="2">
    <name type="scientific">Streptomyces haneummycinicus</name>
    <dbReference type="NCBI Taxonomy" id="3074435"/>
    <lineage>
        <taxon>Bacteria</taxon>
        <taxon>Bacillati</taxon>
        <taxon>Actinomycetota</taxon>
        <taxon>Actinomycetes</taxon>
        <taxon>Kitasatosporales</taxon>
        <taxon>Streptomycetaceae</taxon>
        <taxon>Streptomyces</taxon>
    </lineage>
</organism>
<accession>A0AAT9HVE2</accession>